<gene>
    <name evidence="2" type="ORF">Kpol_529p9</name>
</gene>
<feature type="compositionally biased region" description="Low complexity" evidence="1">
    <location>
        <begin position="1"/>
        <end position="11"/>
    </location>
</feature>
<evidence type="ECO:0000256" key="1">
    <source>
        <dbReference type="SAM" id="MobiDB-lite"/>
    </source>
</evidence>
<dbReference type="STRING" id="436907.A7TM62"/>
<dbReference type="EMBL" id="DS480420">
    <property type="protein sequence ID" value="EDO16629.1"/>
    <property type="molecule type" value="Genomic_DNA"/>
</dbReference>
<dbReference type="AlphaFoldDB" id="A7TM62"/>
<dbReference type="InterPro" id="IPR036915">
    <property type="entry name" value="Cyclin-like_sf"/>
</dbReference>
<dbReference type="RefSeq" id="XP_001644487.1">
    <property type="nucleotide sequence ID" value="XM_001644437.1"/>
</dbReference>
<dbReference type="InterPro" id="IPR043198">
    <property type="entry name" value="Cyclin/Ssn8"/>
</dbReference>
<protein>
    <submittedName>
        <fullName evidence="2">Uncharacterized protein</fullName>
    </submittedName>
</protein>
<dbReference type="FunCoup" id="A7TM62">
    <property type="interactions" value="135"/>
</dbReference>
<dbReference type="SUPFAM" id="SSF47954">
    <property type="entry name" value="Cyclin-like"/>
    <property type="match status" value="1"/>
</dbReference>
<dbReference type="OrthoDB" id="25002at2759"/>
<dbReference type="KEGG" id="vpo:Kpol_529p9"/>
<dbReference type="Proteomes" id="UP000000267">
    <property type="component" value="Unassembled WGS sequence"/>
</dbReference>
<keyword evidence="3" id="KW-1185">Reference proteome</keyword>
<dbReference type="GO" id="GO:0000307">
    <property type="term" value="C:cyclin-dependent protein kinase holoenzyme complex"/>
    <property type="evidence" value="ECO:0007669"/>
    <property type="project" value="EnsemblFungi"/>
</dbReference>
<dbReference type="eggNOG" id="ENOG502QQE8">
    <property type="taxonomic scope" value="Eukaryota"/>
</dbReference>
<dbReference type="Gene3D" id="1.10.472.10">
    <property type="entry name" value="Cyclin-like"/>
    <property type="match status" value="1"/>
</dbReference>
<evidence type="ECO:0000313" key="3">
    <source>
        <dbReference type="Proteomes" id="UP000000267"/>
    </source>
</evidence>
<dbReference type="GO" id="GO:0006368">
    <property type="term" value="P:transcription elongation by RNA polymerase II"/>
    <property type="evidence" value="ECO:0007669"/>
    <property type="project" value="EnsemblFungi"/>
</dbReference>
<dbReference type="HOGENOM" id="CLU_698596_0_0_1"/>
<dbReference type="PhylomeDB" id="A7TM62"/>
<evidence type="ECO:0000313" key="2">
    <source>
        <dbReference type="EMBL" id="EDO16629.1"/>
    </source>
</evidence>
<reference evidence="2 3" key="1">
    <citation type="journal article" date="2007" name="Proc. Natl. Acad. Sci. U.S.A.">
        <title>Independent sorting-out of thousands of duplicated gene pairs in two yeast species descended from a whole-genome duplication.</title>
        <authorList>
            <person name="Scannell D.R."/>
            <person name="Frank A.C."/>
            <person name="Conant G.C."/>
            <person name="Byrne K.P."/>
            <person name="Woolfit M."/>
            <person name="Wolfe K.H."/>
        </authorList>
    </citation>
    <scope>NUCLEOTIDE SEQUENCE [LARGE SCALE GENOMIC DNA]</scope>
    <source>
        <strain evidence="3">ATCC 22028 / DSM 70294 / BCRC 21397 / CBS 2163 / NBRC 10782 / NRRL Y-8283 / UCD 57-17</strain>
    </source>
</reference>
<proteinExistence type="predicted"/>
<dbReference type="GO" id="GO:0016538">
    <property type="term" value="F:cyclin-dependent protein serine/threonine kinase regulator activity"/>
    <property type="evidence" value="ECO:0007669"/>
    <property type="project" value="EnsemblFungi"/>
</dbReference>
<dbReference type="OMA" id="LFFRYWY"/>
<dbReference type="GeneID" id="5544787"/>
<name>A7TM62_VANPO</name>
<dbReference type="PANTHER" id="PTHR10026">
    <property type="entry name" value="CYCLIN"/>
    <property type="match status" value="1"/>
</dbReference>
<feature type="region of interest" description="Disordered" evidence="1">
    <location>
        <begin position="1"/>
        <end position="66"/>
    </location>
</feature>
<dbReference type="GO" id="GO:0009302">
    <property type="term" value="P:sno(s)RNA transcription"/>
    <property type="evidence" value="ECO:0007669"/>
    <property type="project" value="EnsemblFungi"/>
</dbReference>
<dbReference type="InParanoid" id="A7TM62"/>
<sequence>MSSPSTPSSNNPKEKGEISTLQKSQVSKDESNSSQEIASDFTKNIPKGPANVAPAPQQRVNETSSTNESKFNSRILWPDIIKTPVNTWTFSCKDIIDRLGTDANLILESKKNMEKCLLYFYTLKKRLNLFDHTYTASCILFFRHWYIYNLPVNLIDCINLSQSILVTACKGTENNRPIDAYVKATCEFISREVQGIKISNIDKMKWDIRDKLVENEKTIICSFGFDLNVQNPKEMIEEIFSGYYRYNRDFDLPDNFKKIFPKILQEARNFIVQAVTQPTCLLCDGFTFIALSLIYCGIQYKKLLDNEFKYPKNFFRNKLPTPIDPQKMEDLFTDYRLLEENFFDLKSNKGEKLQISKSDIEGLIDEDPIDGEIPDPYDYNLIKSGEVRQELLDHTKARLQDLFEKIKTEGKKRSHPENSNQQHNTPDKKLKQ</sequence>
<organism evidence="3">
    <name type="scientific">Vanderwaltozyma polyspora (strain ATCC 22028 / DSM 70294 / BCRC 21397 / CBS 2163 / NBRC 10782 / NRRL Y-8283 / UCD 57-17)</name>
    <name type="common">Kluyveromyces polysporus</name>
    <dbReference type="NCBI Taxonomy" id="436907"/>
    <lineage>
        <taxon>Eukaryota</taxon>
        <taxon>Fungi</taxon>
        <taxon>Dikarya</taxon>
        <taxon>Ascomycota</taxon>
        <taxon>Saccharomycotina</taxon>
        <taxon>Saccharomycetes</taxon>
        <taxon>Saccharomycetales</taxon>
        <taxon>Saccharomycetaceae</taxon>
        <taxon>Vanderwaltozyma</taxon>
    </lineage>
</organism>
<accession>A7TM62</accession>
<dbReference type="GO" id="GO:0006353">
    <property type="term" value="P:DNA-templated transcription termination"/>
    <property type="evidence" value="ECO:0007669"/>
    <property type="project" value="EnsemblFungi"/>
</dbReference>
<feature type="region of interest" description="Disordered" evidence="1">
    <location>
        <begin position="404"/>
        <end position="432"/>
    </location>
</feature>
<dbReference type="GO" id="GO:0006357">
    <property type="term" value="P:regulation of transcription by RNA polymerase II"/>
    <property type="evidence" value="ECO:0007669"/>
    <property type="project" value="InterPro"/>
</dbReference>